<dbReference type="Proteomes" id="UP000229044">
    <property type="component" value="Unassembled WGS sequence"/>
</dbReference>
<keyword evidence="10 12" id="KW-0289">Folate biosynthesis</keyword>
<name>A0A2G1VL53_9GAMM</name>
<dbReference type="PANTHER" id="PTHR20941">
    <property type="entry name" value="FOLATE SYNTHESIS PROTEINS"/>
    <property type="match status" value="1"/>
</dbReference>
<dbReference type="PROSITE" id="PS50972">
    <property type="entry name" value="PTERIN_BINDING"/>
    <property type="match status" value="1"/>
</dbReference>
<evidence type="ECO:0000256" key="8">
    <source>
        <dbReference type="ARBA" id="ARBA00022723"/>
    </source>
</evidence>
<dbReference type="OrthoDB" id="9811744at2"/>
<dbReference type="GO" id="GO:0046656">
    <property type="term" value="P:folic acid biosynthetic process"/>
    <property type="evidence" value="ECO:0007669"/>
    <property type="project" value="UniProtKB-KW"/>
</dbReference>
<sequence>MKMKFAGRALDMSRCHVMGILNVTPDSFSDGGKFNRPDVALQRARQMVADGAAFIDVGGESTRPGATPVSVQEELDRVCPVVEAIARELDAVVSVDTSAPEVMAETARLGAGLINDVRALQREGAPEVVARVGIPVCIMHIQGEPDTMQDHPDYRNVRREVSSFLSERMRVAEMAGVRPENILLDPGFGFGKSLEHNLQLLASLEQMHILGHPLLIGVSRKSMLGHITGRDVNERLPASLAAATISAMKGASIIRVHDVRETVDAVRVVAAVKEAG</sequence>
<dbReference type="PANTHER" id="PTHR20941:SF1">
    <property type="entry name" value="FOLIC ACID SYNTHESIS PROTEIN FOL1"/>
    <property type="match status" value="1"/>
</dbReference>
<feature type="domain" description="Pterin-binding" evidence="13">
    <location>
        <begin position="15"/>
        <end position="267"/>
    </location>
</feature>
<protein>
    <recommendedName>
        <fullName evidence="6 12">Dihydropteroate synthase</fullName>
        <shortName evidence="12">DHPS</shortName>
        <ecNumber evidence="5 12">2.5.1.15</ecNumber>
    </recommendedName>
    <alternativeName>
        <fullName evidence="11 12">Dihydropteroate pyrophosphorylase</fullName>
    </alternativeName>
</protein>
<evidence type="ECO:0000256" key="12">
    <source>
        <dbReference type="RuleBase" id="RU361205"/>
    </source>
</evidence>
<dbReference type="InterPro" id="IPR000489">
    <property type="entry name" value="Pterin-binding_dom"/>
</dbReference>
<dbReference type="Pfam" id="PF00809">
    <property type="entry name" value="Pterin_bind"/>
    <property type="match status" value="1"/>
</dbReference>
<evidence type="ECO:0000256" key="11">
    <source>
        <dbReference type="ARBA" id="ARBA00030193"/>
    </source>
</evidence>
<dbReference type="GO" id="GO:0046654">
    <property type="term" value="P:tetrahydrofolate biosynthetic process"/>
    <property type="evidence" value="ECO:0007669"/>
    <property type="project" value="UniProtKB-UniPathway"/>
</dbReference>
<evidence type="ECO:0000256" key="9">
    <source>
        <dbReference type="ARBA" id="ARBA00022842"/>
    </source>
</evidence>
<dbReference type="EC" id="2.5.1.15" evidence="5 12"/>
<evidence type="ECO:0000313" key="15">
    <source>
        <dbReference type="Proteomes" id="UP000229044"/>
    </source>
</evidence>
<dbReference type="InterPro" id="IPR045031">
    <property type="entry name" value="DHP_synth-like"/>
</dbReference>
<evidence type="ECO:0000313" key="14">
    <source>
        <dbReference type="EMBL" id="PHQ27485.1"/>
    </source>
</evidence>
<dbReference type="AlphaFoldDB" id="A0A2G1VL53"/>
<dbReference type="FunFam" id="3.20.20.20:FF:000006">
    <property type="entry name" value="Dihydropteroate synthase"/>
    <property type="match status" value="1"/>
</dbReference>
<accession>A0A2G1VL53</accession>
<keyword evidence="7 12" id="KW-0808">Transferase</keyword>
<evidence type="ECO:0000259" key="13">
    <source>
        <dbReference type="PROSITE" id="PS50972"/>
    </source>
</evidence>
<comment type="similarity">
    <text evidence="4 12">Belongs to the DHPS family.</text>
</comment>
<proteinExistence type="inferred from homology"/>
<dbReference type="GO" id="GO:0004156">
    <property type="term" value="F:dihydropteroate synthase activity"/>
    <property type="evidence" value="ECO:0007669"/>
    <property type="project" value="UniProtKB-EC"/>
</dbReference>
<evidence type="ECO:0000256" key="7">
    <source>
        <dbReference type="ARBA" id="ARBA00022679"/>
    </source>
</evidence>
<dbReference type="SUPFAM" id="SSF51717">
    <property type="entry name" value="Dihydropteroate synthetase-like"/>
    <property type="match status" value="1"/>
</dbReference>
<dbReference type="InterPro" id="IPR006390">
    <property type="entry name" value="DHP_synth_dom"/>
</dbReference>
<keyword evidence="9 12" id="KW-0460">Magnesium</keyword>
<evidence type="ECO:0000256" key="6">
    <source>
        <dbReference type="ARBA" id="ARBA00016919"/>
    </source>
</evidence>
<comment type="catalytic activity">
    <reaction evidence="1">
        <text>(7,8-dihydropterin-6-yl)methyl diphosphate + 4-aminobenzoate = 7,8-dihydropteroate + diphosphate</text>
        <dbReference type="Rhea" id="RHEA:19949"/>
        <dbReference type="ChEBI" id="CHEBI:17836"/>
        <dbReference type="ChEBI" id="CHEBI:17839"/>
        <dbReference type="ChEBI" id="CHEBI:33019"/>
        <dbReference type="ChEBI" id="CHEBI:72950"/>
        <dbReference type="EC" id="2.5.1.15"/>
    </reaction>
</comment>
<evidence type="ECO:0000256" key="3">
    <source>
        <dbReference type="ARBA" id="ARBA00004763"/>
    </source>
</evidence>
<dbReference type="CDD" id="cd00739">
    <property type="entry name" value="DHPS"/>
    <property type="match status" value="1"/>
</dbReference>
<organism evidence="14 15">
    <name type="scientific">Marinobacter guineae</name>
    <dbReference type="NCBI Taxonomy" id="432303"/>
    <lineage>
        <taxon>Bacteria</taxon>
        <taxon>Pseudomonadati</taxon>
        <taxon>Pseudomonadota</taxon>
        <taxon>Gammaproteobacteria</taxon>
        <taxon>Pseudomonadales</taxon>
        <taxon>Marinobacteraceae</taxon>
        <taxon>Marinobacter</taxon>
    </lineage>
</organism>
<gene>
    <name evidence="14" type="primary">folP</name>
    <name evidence="14" type="ORF">CLH62_07925</name>
</gene>
<comment type="cofactor">
    <cofactor evidence="2 12">
        <name>Mg(2+)</name>
        <dbReference type="ChEBI" id="CHEBI:18420"/>
    </cofactor>
</comment>
<comment type="pathway">
    <text evidence="3 12">Cofactor biosynthesis; tetrahydrofolate biosynthesis; 7,8-dihydrofolate from 2-amino-4-hydroxy-6-hydroxymethyl-7,8-dihydropteridine diphosphate and 4-aminobenzoate: step 1/2.</text>
</comment>
<dbReference type="GO" id="GO:0005829">
    <property type="term" value="C:cytosol"/>
    <property type="evidence" value="ECO:0007669"/>
    <property type="project" value="TreeGrafter"/>
</dbReference>
<dbReference type="Gene3D" id="3.20.20.20">
    <property type="entry name" value="Dihydropteroate synthase-like"/>
    <property type="match status" value="1"/>
</dbReference>
<evidence type="ECO:0000256" key="4">
    <source>
        <dbReference type="ARBA" id="ARBA00009503"/>
    </source>
</evidence>
<evidence type="ECO:0000256" key="2">
    <source>
        <dbReference type="ARBA" id="ARBA00001946"/>
    </source>
</evidence>
<comment type="caution">
    <text evidence="14">The sequence shown here is derived from an EMBL/GenBank/DDBJ whole genome shotgun (WGS) entry which is preliminary data.</text>
</comment>
<dbReference type="GO" id="GO:0046872">
    <property type="term" value="F:metal ion binding"/>
    <property type="evidence" value="ECO:0007669"/>
    <property type="project" value="UniProtKB-KW"/>
</dbReference>
<evidence type="ECO:0000256" key="10">
    <source>
        <dbReference type="ARBA" id="ARBA00022909"/>
    </source>
</evidence>
<comment type="function">
    <text evidence="12">Catalyzes the condensation of para-aminobenzoate (pABA) with 6-hydroxymethyl-7,8-dihydropterin diphosphate (DHPt-PP) to form 7,8-dihydropteroate (H2Pte), the immediate precursor of folate derivatives.</text>
</comment>
<dbReference type="NCBIfam" id="TIGR01496">
    <property type="entry name" value="DHPS"/>
    <property type="match status" value="1"/>
</dbReference>
<keyword evidence="8 12" id="KW-0479">Metal-binding</keyword>
<dbReference type="PROSITE" id="PS00792">
    <property type="entry name" value="DHPS_1"/>
    <property type="match status" value="1"/>
</dbReference>
<dbReference type="RefSeq" id="WP_099617547.1">
    <property type="nucleotide sequence ID" value="NZ_KZ319339.1"/>
</dbReference>
<evidence type="ECO:0000256" key="5">
    <source>
        <dbReference type="ARBA" id="ARBA00012458"/>
    </source>
</evidence>
<keyword evidence="15" id="KW-1185">Reference proteome</keyword>
<dbReference type="InterPro" id="IPR011005">
    <property type="entry name" value="Dihydropteroate_synth-like_sf"/>
</dbReference>
<dbReference type="EMBL" id="NTFI01000001">
    <property type="protein sequence ID" value="PHQ27485.1"/>
    <property type="molecule type" value="Genomic_DNA"/>
</dbReference>
<evidence type="ECO:0000256" key="1">
    <source>
        <dbReference type="ARBA" id="ARBA00000012"/>
    </source>
</evidence>
<reference evidence="14 15" key="1">
    <citation type="submission" date="2017-09" db="EMBL/GenBank/DDBJ databases">
        <title>The draft genome sequences of Marinobacter guineae M3B.</title>
        <authorList>
            <person name="Cao J."/>
        </authorList>
    </citation>
    <scope>NUCLEOTIDE SEQUENCE [LARGE SCALE GENOMIC DNA]</scope>
    <source>
        <strain evidence="14 15">M3B</strain>
    </source>
</reference>
<dbReference type="UniPathway" id="UPA00077">
    <property type="reaction ID" value="UER00156"/>
</dbReference>